<evidence type="ECO:0000313" key="2">
    <source>
        <dbReference type="Proteomes" id="UP001140949"/>
    </source>
</evidence>
<dbReference type="AlphaFoldDB" id="A0AAX6EMT3"/>
<dbReference type="GO" id="GO:0009536">
    <property type="term" value="C:plastid"/>
    <property type="evidence" value="ECO:0007669"/>
    <property type="project" value="TreeGrafter"/>
</dbReference>
<reference evidence="1" key="1">
    <citation type="journal article" date="2023" name="GigaByte">
        <title>Genome assembly of the bearded iris, Iris pallida Lam.</title>
        <authorList>
            <person name="Bruccoleri R.E."/>
            <person name="Oakeley E.J."/>
            <person name="Faust A.M.E."/>
            <person name="Altorfer M."/>
            <person name="Dessus-Babus S."/>
            <person name="Burckhardt D."/>
            <person name="Oertli M."/>
            <person name="Naumann U."/>
            <person name="Petersen F."/>
            <person name="Wong J."/>
        </authorList>
    </citation>
    <scope>NUCLEOTIDE SEQUENCE</scope>
    <source>
        <strain evidence="1">GSM-AAB239-AS_SAM_17_03QT</strain>
    </source>
</reference>
<reference evidence="1" key="2">
    <citation type="submission" date="2023-04" db="EMBL/GenBank/DDBJ databases">
        <authorList>
            <person name="Bruccoleri R.E."/>
            <person name="Oakeley E.J."/>
            <person name="Faust A.-M."/>
            <person name="Dessus-Babus S."/>
            <person name="Altorfer M."/>
            <person name="Burckhardt D."/>
            <person name="Oertli M."/>
            <person name="Naumann U."/>
            <person name="Petersen F."/>
            <person name="Wong J."/>
        </authorList>
    </citation>
    <scope>NUCLEOTIDE SEQUENCE</scope>
    <source>
        <strain evidence="1">GSM-AAB239-AS_SAM_17_03QT</strain>
        <tissue evidence="1">Leaf</tissue>
    </source>
</reference>
<sequence length="147" mass="15811">MSCFNPFNFQCVVTSLLWKAGARVGCSISASSKCKLPWWKQLFGVVSEADYAERERCEEGEMSACLAASKESCVQFAKDKCLPPFRDARIAFNWKLNGAPQLIFSAPDTAAADALDSNILECASGGGGGVAPTNYRGSILLEKKSSI</sequence>
<gene>
    <name evidence="1" type="ORF">M6B38_180655</name>
</gene>
<dbReference type="EMBL" id="JANAVB010035418">
    <property type="protein sequence ID" value="KAJ6805472.1"/>
    <property type="molecule type" value="Genomic_DNA"/>
</dbReference>
<protein>
    <submittedName>
        <fullName evidence="1">Uncharacterized protein</fullName>
    </submittedName>
</protein>
<evidence type="ECO:0000313" key="1">
    <source>
        <dbReference type="EMBL" id="KAJ6805472.1"/>
    </source>
</evidence>
<dbReference type="PANTHER" id="PTHR36773">
    <property type="entry name" value="EXPRESSED PROTEIN"/>
    <property type="match status" value="1"/>
</dbReference>
<dbReference type="Proteomes" id="UP001140949">
    <property type="component" value="Unassembled WGS sequence"/>
</dbReference>
<keyword evidence="2" id="KW-1185">Reference proteome</keyword>
<name>A0AAX6EMT3_IRIPA</name>
<comment type="caution">
    <text evidence="1">The sequence shown here is derived from an EMBL/GenBank/DDBJ whole genome shotgun (WGS) entry which is preliminary data.</text>
</comment>
<proteinExistence type="predicted"/>
<accession>A0AAX6EMT3</accession>
<organism evidence="1 2">
    <name type="scientific">Iris pallida</name>
    <name type="common">Sweet iris</name>
    <dbReference type="NCBI Taxonomy" id="29817"/>
    <lineage>
        <taxon>Eukaryota</taxon>
        <taxon>Viridiplantae</taxon>
        <taxon>Streptophyta</taxon>
        <taxon>Embryophyta</taxon>
        <taxon>Tracheophyta</taxon>
        <taxon>Spermatophyta</taxon>
        <taxon>Magnoliopsida</taxon>
        <taxon>Liliopsida</taxon>
        <taxon>Asparagales</taxon>
        <taxon>Iridaceae</taxon>
        <taxon>Iridoideae</taxon>
        <taxon>Irideae</taxon>
        <taxon>Iris</taxon>
    </lineage>
</organism>
<dbReference type="PANTHER" id="PTHR36773:SF1">
    <property type="entry name" value="EXPRESSED PROTEIN"/>
    <property type="match status" value="1"/>
</dbReference>